<evidence type="ECO:0000313" key="2">
    <source>
        <dbReference type="Proteomes" id="UP000261931"/>
    </source>
</evidence>
<gene>
    <name evidence="1" type="ORF">DY262_06725</name>
</gene>
<dbReference type="Proteomes" id="UP000261931">
    <property type="component" value="Unassembled WGS sequence"/>
</dbReference>
<accession>A0A372EMF1</accession>
<evidence type="ECO:0000313" key="1">
    <source>
        <dbReference type="EMBL" id="RFP80509.1"/>
    </source>
</evidence>
<proteinExistence type="predicted"/>
<dbReference type="EMBL" id="QVLS01000003">
    <property type="protein sequence ID" value="RFP80509.1"/>
    <property type="molecule type" value="Genomic_DNA"/>
</dbReference>
<comment type="caution">
    <text evidence="1">The sequence shown here is derived from an EMBL/GenBank/DDBJ whole genome shotgun (WGS) entry which is preliminary data.</text>
</comment>
<name>A0A372EMF1_9BURK</name>
<protein>
    <submittedName>
        <fullName evidence="1">Uncharacterized protein</fullName>
    </submittedName>
</protein>
<sequence length="224" mass="24431">MHRSAGWPCHDAIEVELIAAGCLQRCFDGVGREHLRVSDEGIALLARIYARNRAALSAHEALVQRVALEQARAGRLAWCGLALRAPLPREGAPLASDWVVACPDVYSIRRSSRADWLEPVVHEIKVSRADLLSDLRKADKRAAYLGMAGAVWYVLGRDAKGRPVGDERDVPEDCGVLVDAGTAGGWELRREAPRRAVPQLPLGVWLALAQATPVRAEEPDQQGL</sequence>
<dbReference type="AlphaFoldDB" id="A0A372EMF1"/>
<keyword evidence="2" id="KW-1185">Reference proteome</keyword>
<reference evidence="1 2" key="1">
    <citation type="submission" date="2018-08" db="EMBL/GenBank/DDBJ databases">
        <title>Hydrogenophaga sp. LA-38 isolated from sludge.</title>
        <authorList>
            <person name="Im W.-T."/>
        </authorList>
    </citation>
    <scope>NUCLEOTIDE SEQUENCE [LARGE SCALE GENOMIC DNA]</scope>
    <source>
        <strain evidence="1 2">LA-38</strain>
    </source>
</reference>
<organism evidence="1 2">
    <name type="scientific">Hydrogenophaga borbori</name>
    <dbReference type="NCBI Taxonomy" id="2294117"/>
    <lineage>
        <taxon>Bacteria</taxon>
        <taxon>Pseudomonadati</taxon>
        <taxon>Pseudomonadota</taxon>
        <taxon>Betaproteobacteria</taxon>
        <taxon>Burkholderiales</taxon>
        <taxon>Comamonadaceae</taxon>
        <taxon>Hydrogenophaga</taxon>
    </lineage>
</organism>